<dbReference type="Gene3D" id="1.10.260.40">
    <property type="entry name" value="lambda repressor-like DNA-binding domains"/>
    <property type="match status" value="1"/>
</dbReference>
<dbReference type="PANTHER" id="PTHR46797:SF1">
    <property type="entry name" value="METHYLPHOSPHONATE SYNTHASE"/>
    <property type="match status" value="1"/>
</dbReference>
<keyword evidence="2" id="KW-0175">Coiled coil</keyword>
<dbReference type="InterPro" id="IPR001387">
    <property type="entry name" value="Cro/C1-type_HTH"/>
</dbReference>
<feature type="domain" description="HTH cro/C1-type" evidence="3">
    <location>
        <begin position="19"/>
        <end position="73"/>
    </location>
</feature>
<dbReference type="Pfam" id="PF01381">
    <property type="entry name" value="HTH_3"/>
    <property type="match status" value="1"/>
</dbReference>
<evidence type="ECO:0000313" key="4">
    <source>
        <dbReference type="EMBL" id="VYS90332.1"/>
    </source>
</evidence>
<proteinExistence type="predicted"/>
<dbReference type="InterPro" id="IPR010982">
    <property type="entry name" value="Lambda_DNA-bd_dom_sf"/>
</dbReference>
<evidence type="ECO:0000256" key="2">
    <source>
        <dbReference type="SAM" id="Coils"/>
    </source>
</evidence>
<name>A0A6N2SAI9_ANAHA</name>
<dbReference type="SUPFAM" id="SSF47413">
    <property type="entry name" value="lambda repressor-like DNA-binding domains"/>
    <property type="match status" value="1"/>
</dbReference>
<accession>A0A6N2SAI9</accession>
<dbReference type="PANTHER" id="PTHR46797">
    <property type="entry name" value="HTH-TYPE TRANSCRIPTIONAL REGULATOR"/>
    <property type="match status" value="1"/>
</dbReference>
<evidence type="ECO:0000256" key="1">
    <source>
        <dbReference type="ARBA" id="ARBA00023125"/>
    </source>
</evidence>
<dbReference type="InterPro" id="IPR050807">
    <property type="entry name" value="TransReg_Diox_bact_type"/>
</dbReference>
<dbReference type="CDD" id="cd00093">
    <property type="entry name" value="HTH_XRE"/>
    <property type="match status" value="1"/>
</dbReference>
<reference evidence="4" key="1">
    <citation type="submission" date="2019-11" db="EMBL/GenBank/DDBJ databases">
        <authorList>
            <person name="Feng L."/>
        </authorList>
    </citation>
    <scope>NUCLEOTIDE SEQUENCE</scope>
    <source>
        <strain evidence="4">AhadrusLFYP4</strain>
    </source>
</reference>
<dbReference type="EMBL" id="CACRSX010000018">
    <property type="protein sequence ID" value="VYS90332.1"/>
    <property type="molecule type" value="Genomic_DNA"/>
</dbReference>
<dbReference type="GO" id="GO:0005829">
    <property type="term" value="C:cytosol"/>
    <property type="evidence" value="ECO:0007669"/>
    <property type="project" value="TreeGrafter"/>
</dbReference>
<dbReference type="RefSeq" id="WP_156723072.1">
    <property type="nucleotide sequence ID" value="NZ_CACRSX010000018.1"/>
</dbReference>
<protein>
    <submittedName>
        <fullName evidence="4">Anaerobic benzoate catabolism transcriptional regulator</fullName>
    </submittedName>
</protein>
<dbReference type="PROSITE" id="PS50943">
    <property type="entry name" value="HTH_CROC1"/>
    <property type="match status" value="1"/>
</dbReference>
<feature type="coiled-coil region" evidence="2">
    <location>
        <begin position="134"/>
        <end position="193"/>
    </location>
</feature>
<dbReference type="GO" id="GO:0003677">
    <property type="term" value="F:DNA binding"/>
    <property type="evidence" value="ECO:0007669"/>
    <property type="project" value="UniProtKB-KW"/>
</dbReference>
<gene>
    <name evidence="4" type="ORF">AHLFYP4_00844</name>
</gene>
<dbReference type="SMART" id="SM00530">
    <property type="entry name" value="HTH_XRE"/>
    <property type="match status" value="1"/>
</dbReference>
<sequence length="195" mass="22843">MISLFCLLIMSKTEIGKRIRNIRILNGLSQSELGEKLGLTADRIQKYENGARNPKVSMIFRIANALDVNAAALYDPTPCDDLSTMFFFFEMEEKYGMTIKKIVDDDGNVKYAVVANSENRMYDYLSKWHDAYICKKTESKLVDTQEEMERILEDYARWKSKFPKSIENSKDLKENQKQKLKKKIEELQSEYERLH</sequence>
<dbReference type="AlphaFoldDB" id="A0A6N2SAI9"/>
<dbReference type="GO" id="GO:0003700">
    <property type="term" value="F:DNA-binding transcription factor activity"/>
    <property type="evidence" value="ECO:0007669"/>
    <property type="project" value="TreeGrafter"/>
</dbReference>
<evidence type="ECO:0000259" key="3">
    <source>
        <dbReference type="PROSITE" id="PS50943"/>
    </source>
</evidence>
<keyword evidence="1" id="KW-0238">DNA-binding</keyword>
<organism evidence="4">
    <name type="scientific">Anaerostipes hadrus</name>
    <dbReference type="NCBI Taxonomy" id="649756"/>
    <lineage>
        <taxon>Bacteria</taxon>
        <taxon>Bacillati</taxon>
        <taxon>Bacillota</taxon>
        <taxon>Clostridia</taxon>
        <taxon>Lachnospirales</taxon>
        <taxon>Lachnospiraceae</taxon>
        <taxon>Anaerostipes</taxon>
    </lineage>
</organism>